<keyword evidence="6" id="KW-1185">Reference proteome</keyword>
<evidence type="ECO:0008006" key="7">
    <source>
        <dbReference type="Google" id="ProtNLM"/>
    </source>
</evidence>
<evidence type="ECO:0000256" key="1">
    <source>
        <dbReference type="ARBA" id="ARBA00022460"/>
    </source>
</evidence>
<comment type="caution">
    <text evidence="5">The sequence shown here is derived from an EMBL/GenBank/DDBJ whole genome shotgun (WGS) entry which is preliminary data.</text>
</comment>
<dbReference type="GO" id="GO:0008010">
    <property type="term" value="F:structural constituent of chitin-based larval cuticle"/>
    <property type="evidence" value="ECO:0007669"/>
    <property type="project" value="TreeGrafter"/>
</dbReference>
<name>A0A6L2Q2J9_COPFO</name>
<evidence type="ECO:0000313" key="6">
    <source>
        <dbReference type="Proteomes" id="UP000502823"/>
    </source>
</evidence>
<dbReference type="PROSITE" id="PS51155">
    <property type="entry name" value="CHIT_BIND_RR_2"/>
    <property type="match status" value="1"/>
</dbReference>
<dbReference type="PANTHER" id="PTHR10380">
    <property type="entry name" value="CUTICLE PROTEIN"/>
    <property type="match status" value="1"/>
</dbReference>
<dbReference type="InParanoid" id="A0A6L2Q2J9"/>
<organism evidence="5 6">
    <name type="scientific">Coptotermes formosanus</name>
    <name type="common">Formosan subterranean termite</name>
    <dbReference type="NCBI Taxonomy" id="36987"/>
    <lineage>
        <taxon>Eukaryota</taxon>
        <taxon>Metazoa</taxon>
        <taxon>Ecdysozoa</taxon>
        <taxon>Arthropoda</taxon>
        <taxon>Hexapoda</taxon>
        <taxon>Insecta</taxon>
        <taxon>Pterygota</taxon>
        <taxon>Neoptera</taxon>
        <taxon>Polyneoptera</taxon>
        <taxon>Dictyoptera</taxon>
        <taxon>Blattodea</taxon>
        <taxon>Blattoidea</taxon>
        <taxon>Termitoidae</taxon>
        <taxon>Rhinotermitidae</taxon>
        <taxon>Coptotermes</taxon>
    </lineage>
</organism>
<proteinExistence type="predicted"/>
<feature type="signal peptide" evidence="4">
    <location>
        <begin position="1"/>
        <end position="18"/>
    </location>
</feature>
<protein>
    <recommendedName>
        <fullName evidence="7">Cuticle protein</fullName>
    </recommendedName>
</protein>
<dbReference type="GO" id="GO:0062129">
    <property type="term" value="C:chitin-based extracellular matrix"/>
    <property type="evidence" value="ECO:0007669"/>
    <property type="project" value="TreeGrafter"/>
</dbReference>
<accession>A0A6L2Q2J9</accession>
<reference evidence="6" key="1">
    <citation type="submission" date="2020-01" db="EMBL/GenBank/DDBJ databases">
        <title>Draft genome sequence of the Termite Coptotermes fromosanus.</title>
        <authorList>
            <person name="Itakura S."/>
            <person name="Yosikawa Y."/>
            <person name="Umezawa K."/>
        </authorList>
    </citation>
    <scope>NUCLEOTIDE SEQUENCE [LARGE SCALE GENOMIC DNA]</scope>
</reference>
<dbReference type="Pfam" id="PF00379">
    <property type="entry name" value="Chitin_bind_4"/>
    <property type="match status" value="1"/>
</dbReference>
<keyword evidence="1 2" id="KW-0193">Cuticle</keyword>
<evidence type="ECO:0000256" key="3">
    <source>
        <dbReference type="SAM" id="MobiDB-lite"/>
    </source>
</evidence>
<dbReference type="Proteomes" id="UP000502823">
    <property type="component" value="Unassembled WGS sequence"/>
</dbReference>
<feature type="chain" id="PRO_5027081165" description="Cuticle protein" evidence="4">
    <location>
        <begin position="19"/>
        <end position="135"/>
    </location>
</feature>
<gene>
    <name evidence="5" type="ORF">Cfor_05433</name>
</gene>
<keyword evidence="4" id="KW-0732">Signal</keyword>
<dbReference type="OrthoDB" id="6358661at2759"/>
<dbReference type="PANTHER" id="PTHR10380:SF173">
    <property type="entry name" value="CUTICULAR PROTEIN 47EF, ISOFORM C-RELATED"/>
    <property type="match status" value="1"/>
</dbReference>
<evidence type="ECO:0000256" key="2">
    <source>
        <dbReference type="PROSITE-ProRule" id="PRU00497"/>
    </source>
</evidence>
<dbReference type="FunCoup" id="A0A6L2Q2J9">
    <property type="interactions" value="23"/>
</dbReference>
<dbReference type="EMBL" id="BLKM01012573">
    <property type="protein sequence ID" value="GFG37038.1"/>
    <property type="molecule type" value="Genomic_DNA"/>
</dbReference>
<dbReference type="InterPro" id="IPR050468">
    <property type="entry name" value="Cuticle_Struct_Prot"/>
</dbReference>
<feature type="compositionally biased region" description="Basic and acidic residues" evidence="3">
    <location>
        <begin position="42"/>
        <end position="51"/>
    </location>
</feature>
<sequence length="135" mass="14919">MVMLAVIVCIWATDPKELEEPDAPVGPPQPYSFSYTAGRYPGHVDRTHSETSDGTGTIRGMFAYVDPRYQVRTVEYVADAQGFHPVLSNPVADTPTVAAAKVRHADLYARIAAEHARIAAERGPEQRDDTHHLNY</sequence>
<dbReference type="InterPro" id="IPR000618">
    <property type="entry name" value="Insect_cuticle"/>
</dbReference>
<feature type="region of interest" description="Disordered" evidence="3">
    <location>
        <begin position="36"/>
        <end position="56"/>
    </location>
</feature>
<evidence type="ECO:0000256" key="4">
    <source>
        <dbReference type="SAM" id="SignalP"/>
    </source>
</evidence>
<dbReference type="AlphaFoldDB" id="A0A6L2Q2J9"/>
<evidence type="ECO:0000313" key="5">
    <source>
        <dbReference type="EMBL" id="GFG37038.1"/>
    </source>
</evidence>